<evidence type="ECO:0000256" key="8">
    <source>
        <dbReference type="RuleBase" id="RU361183"/>
    </source>
</evidence>
<protein>
    <recommendedName>
        <fullName evidence="8">Metalloendopeptidase</fullName>
        <ecNumber evidence="8">3.4.24.-</ecNumber>
    </recommendedName>
</protein>
<dbReference type="GO" id="GO:0006508">
    <property type="term" value="P:proteolysis"/>
    <property type="evidence" value="ECO:0007669"/>
    <property type="project" value="UniProtKB-KW"/>
</dbReference>
<feature type="domain" description="Peptidase M12A" evidence="9">
    <location>
        <begin position="53"/>
        <end position="208"/>
    </location>
</feature>
<reference evidence="11" key="1">
    <citation type="submission" date="2016-03" db="UniProtKB">
        <authorList>
            <consortium name="WormBaseParasite"/>
        </authorList>
    </citation>
    <scope>IDENTIFICATION</scope>
</reference>
<feature type="signal peptide" evidence="8">
    <location>
        <begin position="1"/>
        <end position="17"/>
    </location>
</feature>
<evidence type="ECO:0000256" key="7">
    <source>
        <dbReference type="PROSITE-ProRule" id="PRU01211"/>
    </source>
</evidence>
<dbReference type="STRING" id="131310.A0A0N4ZED7"/>
<sequence>MFLLFFVLMINFTAITCSNSENLDLSSSYEPELEIVNVTFHEAPNFNVSKSVRQIGKDKWKSRICYYIYPNLYENKILYAIRNLEENTCLKFERSYTLNRKPATIIVYKIHENVCKSRVGKQSSGNTIIDLTVSCTHLYGTTAHETLHALGLRHEHQRNDRDEYITVNKSNVAIESRFSLEGPGHTFYGVRYDYSSIMSYGPLHFGEK</sequence>
<organism evidence="10 11">
    <name type="scientific">Parastrongyloides trichosuri</name>
    <name type="common">Possum-specific nematode worm</name>
    <dbReference type="NCBI Taxonomy" id="131310"/>
    <lineage>
        <taxon>Eukaryota</taxon>
        <taxon>Metazoa</taxon>
        <taxon>Ecdysozoa</taxon>
        <taxon>Nematoda</taxon>
        <taxon>Chromadorea</taxon>
        <taxon>Rhabditida</taxon>
        <taxon>Tylenchina</taxon>
        <taxon>Panagrolaimomorpha</taxon>
        <taxon>Strongyloidoidea</taxon>
        <taxon>Strongyloididae</taxon>
        <taxon>Parastrongyloides</taxon>
    </lineage>
</organism>
<evidence type="ECO:0000256" key="4">
    <source>
        <dbReference type="ARBA" id="ARBA00022833"/>
    </source>
</evidence>
<feature type="binding site" evidence="7">
    <location>
        <position position="154"/>
    </location>
    <ligand>
        <name>Zn(2+)</name>
        <dbReference type="ChEBI" id="CHEBI:29105"/>
        <note>catalytic</note>
    </ligand>
</feature>
<feature type="binding site" evidence="7">
    <location>
        <position position="144"/>
    </location>
    <ligand>
        <name>Zn(2+)</name>
        <dbReference type="ChEBI" id="CHEBI:29105"/>
        <note>catalytic</note>
    </ligand>
</feature>
<keyword evidence="10" id="KW-1185">Reference proteome</keyword>
<keyword evidence="1 7" id="KW-0645">Protease</keyword>
<feature type="active site" evidence="7">
    <location>
        <position position="145"/>
    </location>
</feature>
<comment type="caution">
    <text evidence="7">Lacks conserved residue(s) required for the propagation of feature annotation.</text>
</comment>
<comment type="cofactor">
    <cofactor evidence="7 8">
        <name>Zn(2+)</name>
        <dbReference type="ChEBI" id="CHEBI:29105"/>
    </cofactor>
    <text evidence="7 8">Binds 1 zinc ion per subunit.</text>
</comment>
<dbReference type="AlphaFoldDB" id="A0A0N4ZED7"/>
<keyword evidence="3 7" id="KW-0378">Hydrolase</keyword>
<evidence type="ECO:0000256" key="6">
    <source>
        <dbReference type="ARBA" id="ARBA00023157"/>
    </source>
</evidence>
<name>A0A0N4ZED7_PARTI</name>
<evidence type="ECO:0000256" key="2">
    <source>
        <dbReference type="ARBA" id="ARBA00022723"/>
    </source>
</evidence>
<evidence type="ECO:0000256" key="5">
    <source>
        <dbReference type="ARBA" id="ARBA00023049"/>
    </source>
</evidence>
<dbReference type="PANTHER" id="PTHR10127:SF780">
    <property type="entry name" value="METALLOENDOPEPTIDASE"/>
    <property type="match status" value="1"/>
</dbReference>
<keyword evidence="2 7" id="KW-0479">Metal-binding</keyword>
<evidence type="ECO:0000259" key="9">
    <source>
        <dbReference type="PROSITE" id="PS51864"/>
    </source>
</evidence>
<dbReference type="EC" id="3.4.24.-" evidence="8"/>
<proteinExistence type="predicted"/>
<dbReference type="SMART" id="SM00235">
    <property type="entry name" value="ZnMc"/>
    <property type="match status" value="1"/>
</dbReference>
<dbReference type="Pfam" id="PF01400">
    <property type="entry name" value="Astacin"/>
    <property type="match status" value="1"/>
</dbReference>
<dbReference type="GO" id="GO:0004222">
    <property type="term" value="F:metalloendopeptidase activity"/>
    <property type="evidence" value="ECO:0007669"/>
    <property type="project" value="UniProtKB-UniRule"/>
</dbReference>
<feature type="chain" id="PRO_5007228693" description="Metalloendopeptidase" evidence="8">
    <location>
        <begin position="18"/>
        <end position="208"/>
    </location>
</feature>
<dbReference type="InterPro" id="IPR024079">
    <property type="entry name" value="MetalloPept_cat_dom_sf"/>
</dbReference>
<dbReference type="GO" id="GO:0008270">
    <property type="term" value="F:zinc ion binding"/>
    <property type="evidence" value="ECO:0007669"/>
    <property type="project" value="UniProtKB-UniRule"/>
</dbReference>
<keyword evidence="4 7" id="KW-0862">Zinc</keyword>
<dbReference type="InterPro" id="IPR001506">
    <property type="entry name" value="Peptidase_M12A"/>
</dbReference>
<keyword evidence="5 7" id="KW-0482">Metalloprotease</keyword>
<dbReference type="SUPFAM" id="SSF55486">
    <property type="entry name" value="Metalloproteases ('zincins'), catalytic domain"/>
    <property type="match status" value="1"/>
</dbReference>
<dbReference type="PROSITE" id="PS51864">
    <property type="entry name" value="ASTACIN"/>
    <property type="match status" value="1"/>
</dbReference>
<accession>A0A0N4ZED7</accession>
<keyword evidence="6" id="KW-1015">Disulfide bond</keyword>
<dbReference type="WBParaSite" id="PTRK_0000603700.1">
    <property type="protein sequence ID" value="PTRK_0000603700.1"/>
    <property type="gene ID" value="PTRK_0000603700"/>
</dbReference>
<dbReference type="PRINTS" id="PR00480">
    <property type="entry name" value="ASTACIN"/>
</dbReference>
<feature type="binding site" evidence="7">
    <location>
        <position position="148"/>
    </location>
    <ligand>
        <name>Zn(2+)</name>
        <dbReference type="ChEBI" id="CHEBI:29105"/>
        <note>catalytic</note>
    </ligand>
</feature>
<dbReference type="Proteomes" id="UP000038045">
    <property type="component" value="Unplaced"/>
</dbReference>
<evidence type="ECO:0000313" key="10">
    <source>
        <dbReference type="Proteomes" id="UP000038045"/>
    </source>
</evidence>
<evidence type="ECO:0000256" key="1">
    <source>
        <dbReference type="ARBA" id="ARBA00022670"/>
    </source>
</evidence>
<dbReference type="Gene3D" id="3.40.390.10">
    <property type="entry name" value="Collagenase (Catalytic Domain)"/>
    <property type="match status" value="1"/>
</dbReference>
<evidence type="ECO:0000313" key="11">
    <source>
        <dbReference type="WBParaSite" id="PTRK_0000603700.1"/>
    </source>
</evidence>
<dbReference type="InterPro" id="IPR006026">
    <property type="entry name" value="Peptidase_Metallo"/>
</dbReference>
<evidence type="ECO:0000256" key="3">
    <source>
        <dbReference type="ARBA" id="ARBA00022801"/>
    </source>
</evidence>
<dbReference type="PANTHER" id="PTHR10127">
    <property type="entry name" value="DISCOIDIN, CUB, EGF, LAMININ , AND ZINC METALLOPROTEASE DOMAIN CONTAINING"/>
    <property type="match status" value="1"/>
</dbReference>
<keyword evidence="8" id="KW-0732">Signal</keyword>